<evidence type="ECO:0000313" key="2">
    <source>
        <dbReference type="EMBL" id="KAJ5432737.1"/>
    </source>
</evidence>
<feature type="compositionally biased region" description="Polar residues" evidence="1">
    <location>
        <begin position="284"/>
        <end position="298"/>
    </location>
</feature>
<dbReference type="EMBL" id="JAPVEA010000009">
    <property type="protein sequence ID" value="KAJ5432737.1"/>
    <property type="molecule type" value="Genomic_DNA"/>
</dbReference>
<dbReference type="GeneID" id="81605518"/>
<proteinExistence type="predicted"/>
<dbReference type="AlphaFoldDB" id="A0AAD6FX93"/>
<sequence>MPSLTLTDPDMILPYDGSERESQTPSPPSTLVYLTNLNARYNAADPHAGSARPKKNFSRHRTHDEMNASRRLSDIGEEMSPAWADGFDEVVDSQDQQGPQQEEQQQQQQQQQRRLGLRGSPLQRTHSPAIGNQESANVELSSSSSSTVSGRSGRSSGEASSPQSAPEVSPNAHVVESGSKTGSGDEVKIGSELPNSSIVTSAVKGKGPGEEFSSAILSSEAERILENAKKRLTLMEGNLNRARSSVRLTPSPSPSAPGNTSPMGLHPGGLYRSISKADRKGSTLRRQSFISSQDASNSRHSRVHSETNFPAESSLSTDTKGVSRSVSAMGSSSTSNFYNDDRSFQYEPTRSYLTHRASISSIRPPHLQAQSPQPSHSPVSSGSPAIQSPVIREDSSSCSSPRGLGISEEDESRSNGGAFSPVYSSYGPPSRAQSQLQVRDLQYQMKGLHIKISSLKVRTQEDNLRRRSLQSLRTPSPLTAADPWYQNGLEVRDGRSSRGSNPRRDGSSEYARETQSRQYTEIASKDRNGSYNPERTGDSPAEQSPDLSQDTDESWRGHEHNEYDGRESAAESMYEDAEEGDYYDDGDIDREALDEILREPLDADLATPHEEREDAFDYEHFILHSALGNFSQQMRRVSVSSHGSVETTRPTNSHSVRHSRTNSSLSVSTVGTFATATEGEEHLPDDDDDILYWDRRFNHELRHQHHSHRASSTVENDRSATPRLPREEANATPVEVQQSPAQRSTAGSATPTSLVSSLVSTVRAASSPHPSSATPVSGGINDDDTQMLEQLFSSLGKVCMDLQAITTSPDPDLKAACVLRRRLDAARRVLDGELDA</sequence>
<feature type="region of interest" description="Disordered" evidence="1">
    <location>
        <begin position="639"/>
        <end position="669"/>
    </location>
</feature>
<feature type="region of interest" description="Disordered" evidence="1">
    <location>
        <begin position="43"/>
        <end position="211"/>
    </location>
</feature>
<gene>
    <name evidence="2" type="ORF">N7458_011893</name>
</gene>
<evidence type="ECO:0000313" key="3">
    <source>
        <dbReference type="Proteomes" id="UP001213681"/>
    </source>
</evidence>
<feature type="region of interest" description="Disordered" evidence="1">
    <location>
        <begin position="365"/>
        <end position="435"/>
    </location>
</feature>
<feature type="compositionally biased region" description="Low complexity" evidence="1">
    <location>
        <begin position="748"/>
        <end position="777"/>
    </location>
</feature>
<feature type="compositionally biased region" description="Basic and acidic residues" evidence="1">
    <location>
        <begin position="553"/>
        <end position="569"/>
    </location>
</feature>
<dbReference type="Proteomes" id="UP001213681">
    <property type="component" value="Unassembled WGS sequence"/>
</dbReference>
<dbReference type="RefSeq" id="XP_056760029.1">
    <property type="nucleotide sequence ID" value="XM_056915275.1"/>
</dbReference>
<reference evidence="2" key="1">
    <citation type="submission" date="2022-12" db="EMBL/GenBank/DDBJ databases">
        <authorList>
            <person name="Petersen C."/>
        </authorList>
    </citation>
    <scope>NUCLEOTIDE SEQUENCE</scope>
    <source>
        <strain evidence="2">IBT 16125</strain>
    </source>
</reference>
<organism evidence="2 3">
    <name type="scientific">Penicillium daleae</name>
    <dbReference type="NCBI Taxonomy" id="63821"/>
    <lineage>
        <taxon>Eukaryota</taxon>
        <taxon>Fungi</taxon>
        <taxon>Dikarya</taxon>
        <taxon>Ascomycota</taxon>
        <taxon>Pezizomycotina</taxon>
        <taxon>Eurotiomycetes</taxon>
        <taxon>Eurotiomycetidae</taxon>
        <taxon>Eurotiales</taxon>
        <taxon>Aspergillaceae</taxon>
        <taxon>Penicillium</taxon>
    </lineage>
</organism>
<feature type="compositionally biased region" description="Polar residues" evidence="1">
    <location>
        <begin position="243"/>
        <end position="262"/>
    </location>
</feature>
<protein>
    <submittedName>
        <fullName evidence="2">Uncharacterized protein</fullName>
    </submittedName>
</protein>
<feature type="compositionally biased region" description="Polar residues" evidence="1">
    <location>
        <begin position="735"/>
        <end position="747"/>
    </location>
</feature>
<feature type="compositionally biased region" description="Low complexity" evidence="1">
    <location>
        <begin position="134"/>
        <end position="165"/>
    </location>
</feature>
<evidence type="ECO:0000256" key="1">
    <source>
        <dbReference type="SAM" id="MobiDB-lite"/>
    </source>
</evidence>
<feature type="region of interest" description="Disordered" evidence="1">
    <location>
        <begin position="703"/>
        <end position="783"/>
    </location>
</feature>
<feature type="region of interest" description="Disordered" evidence="1">
    <location>
        <begin position="243"/>
        <end position="342"/>
    </location>
</feature>
<comment type="caution">
    <text evidence="2">The sequence shown here is derived from an EMBL/GenBank/DDBJ whole genome shotgun (WGS) entry which is preliminary data.</text>
</comment>
<feature type="compositionally biased region" description="Low complexity" evidence="1">
    <location>
        <begin position="93"/>
        <end position="123"/>
    </location>
</feature>
<feature type="compositionally biased region" description="Low complexity" evidence="1">
    <location>
        <begin position="323"/>
        <end position="335"/>
    </location>
</feature>
<feature type="compositionally biased region" description="Polar residues" evidence="1">
    <location>
        <begin position="306"/>
        <end position="322"/>
    </location>
</feature>
<feature type="region of interest" description="Disordered" evidence="1">
    <location>
        <begin position="460"/>
        <end position="586"/>
    </location>
</feature>
<feature type="compositionally biased region" description="Polar residues" evidence="1">
    <location>
        <begin position="639"/>
        <end position="654"/>
    </location>
</feature>
<feature type="compositionally biased region" description="Basic and acidic residues" evidence="1">
    <location>
        <begin position="490"/>
        <end position="515"/>
    </location>
</feature>
<accession>A0AAD6FX93</accession>
<name>A0AAD6FX93_9EURO</name>
<feature type="compositionally biased region" description="Basic and acidic residues" evidence="1">
    <location>
        <begin position="715"/>
        <end position="729"/>
    </location>
</feature>
<keyword evidence="3" id="KW-1185">Reference proteome</keyword>
<feature type="compositionally biased region" description="Acidic residues" evidence="1">
    <location>
        <begin position="573"/>
        <end position="586"/>
    </location>
</feature>
<feature type="compositionally biased region" description="Basic and acidic residues" evidence="1">
    <location>
        <begin position="62"/>
        <end position="74"/>
    </location>
</feature>
<feature type="compositionally biased region" description="Low complexity" evidence="1">
    <location>
        <begin position="365"/>
        <end position="384"/>
    </location>
</feature>
<feature type="region of interest" description="Disordered" evidence="1">
    <location>
        <begin position="1"/>
        <end position="31"/>
    </location>
</feature>
<feature type="compositionally biased region" description="Basic residues" evidence="1">
    <location>
        <begin position="52"/>
        <end position="61"/>
    </location>
</feature>
<reference evidence="2" key="2">
    <citation type="journal article" date="2023" name="IMA Fungus">
        <title>Comparative genomic study of the Penicillium genus elucidates a diverse pangenome and 15 lateral gene transfer events.</title>
        <authorList>
            <person name="Petersen C."/>
            <person name="Sorensen T."/>
            <person name="Nielsen M.R."/>
            <person name="Sondergaard T.E."/>
            <person name="Sorensen J.L."/>
            <person name="Fitzpatrick D.A."/>
            <person name="Frisvad J.C."/>
            <person name="Nielsen K.L."/>
        </authorList>
    </citation>
    <scope>NUCLEOTIDE SEQUENCE</scope>
    <source>
        <strain evidence="2">IBT 16125</strain>
    </source>
</reference>
<feature type="compositionally biased region" description="Polar residues" evidence="1">
    <location>
        <begin position="124"/>
        <end position="133"/>
    </location>
</feature>